<protein>
    <submittedName>
        <fullName evidence="2">Uncharacterized protein</fullName>
    </submittedName>
</protein>
<organism evidence="2 3">
    <name type="scientific">Luteolibacter rhizosphaerae</name>
    <dbReference type="NCBI Taxonomy" id="2989719"/>
    <lineage>
        <taxon>Bacteria</taxon>
        <taxon>Pseudomonadati</taxon>
        <taxon>Verrucomicrobiota</taxon>
        <taxon>Verrucomicrobiia</taxon>
        <taxon>Verrucomicrobiales</taxon>
        <taxon>Verrucomicrobiaceae</taxon>
        <taxon>Luteolibacter</taxon>
    </lineage>
</organism>
<sequence length="124" mass="13374">MSRLASIFTCLLALLVASPLCCCAAELRQEQGEKSFDCCCGGGKNDKQKPDHDCACAKNDPRESPDVPLIPPPHAASQLSFEPASVWLPLALQSDLDLSPAWVPSVPWHAPPSLRRALLVSRTL</sequence>
<name>A0ABT3G074_9BACT</name>
<accession>A0ABT3G074</accession>
<dbReference type="Proteomes" id="UP001165653">
    <property type="component" value="Unassembled WGS sequence"/>
</dbReference>
<dbReference type="EMBL" id="JAPDDR010000003">
    <property type="protein sequence ID" value="MCW1913241.1"/>
    <property type="molecule type" value="Genomic_DNA"/>
</dbReference>
<evidence type="ECO:0000313" key="2">
    <source>
        <dbReference type="EMBL" id="MCW1913241.1"/>
    </source>
</evidence>
<feature type="signal peptide" evidence="1">
    <location>
        <begin position="1"/>
        <end position="24"/>
    </location>
</feature>
<reference evidence="2" key="1">
    <citation type="submission" date="2022-10" db="EMBL/GenBank/DDBJ databases">
        <title>Luteolibacter sp. GHJ8, whole genome shotgun sequencing project.</title>
        <authorList>
            <person name="Zhao G."/>
            <person name="Shen L."/>
        </authorList>
    </citation>
    <scope>NUCLEOTIDE SEQUENCE</scope>
    <source>
        <strain evidence="2">GHJ8</strain>
    </source>
</reference>
<feature type="chain" id="PRO_5046585814" evidence="1">
    <location>
        <begin position="25"/>
        <end position="124"/>
    </location>
</feature>
<comment type="caution">
    <text evidence="2">The sequence shown here is derived from an EMBL/GenBank/DDBJ whole genome shotgun (WGS) entry which is preliminary data.</text>
</comment>
<gene>
    <name evidence="2" type="ORF">OJ996_06645</name>
</gene>
<evidence type="ECO:0000313" key="3">
    <source>
        <dbReference type="Proteomes" id="UP001165653"/>
    </source>
</evidence>
<keyword evidence="3" id="KW-1185">Reference proteome</keyword>
<dbReference type="RefSeq" id="WP_264512497.1">
    <property type="nucleotide sequence ID" value="NZ_JAPDDR010000003.1"/>
</dbReference>
<proteinExistence type="predicted"/>
<evidence type="ECO:0000256" key="1">
    <source>
        <dbReference type="SAM" id="SignalP"/>
    </source>
</evidence>
<keyword evidence="1" id="KW-0732">Signal</keyword>